<evidence type="ECO:0000256" key="3">
    <source>
        <dbReference type="ARBA" id="ARBA00023163"/>
    </source>
</evidence>
<keyword evidence="1" id="KW-0805">Transcription regulation</keyword>
<evidence type="ECO:0000256" key="4">
    <source>
        <dbReference type="PROSITE-ProRule" id="PRU00335"/>
    </source>
</evidence>
<sequence>MGGISALPESASSRGLRERKKLQTRLSIRREAFRLFREQGYSATTIDQIAEAAGVSSRTFYRYFGVKESVLLSDDLIPPIVAAFADAPRDLTFVAAYRHAVAKVFATLSPEERDDAATGQQLMYEIPDAHGLLYGEYVRLIGLIAEALVLRLEEPTEEFERRVIAGAIVGVLIAASDNTPLPEDALLRSLAMLDARLS</sequence>
<dbReference type="Pfam" id="PF17754">
    <property type="entry name" value="TetR_C_14"/>
    <property type="match status" value="1"/>
</dbReference>
<feature type="domain" description="HTH tetR-type" evidence="5">
    <location>
        <begin position="22"/>
        <end position="82"/>
    </location>
</feature>
<keyword evidence="2 4" id="KW-0238">DNA-binding</keyword>
<evidence type="ECO:0000313" key="7">
    <source>
        <dbReference type="Proteomes" id="UP001060504"/>
    </source>
</evidence>
<dbReference type="PROSITE" id="PS50977">
    <property type="entry name" value="HTH_TETR_2"/>
    <property type="match status" value="1"/>
</dbReference>
<dbReference type="InterPro" id="IPR041347">
    <property type="entry name" value="MftR_C"/>
</dbReference>
<dbReference type="Proteomes" id="UP001060504">
    <property type="component" value="Unassembled WGS sequence"/>
</dbReference>
<evidence type="ECO:0000256" key="1">
    <source>
        <dbReference type="ARBA" id="ARBA00023015"/>
    </source>
</evidence>
<name>A0ABQ4V797_9MYCO</name>
<dbReference type="Gene3D" id="1.10.10.60">
    <property type="entry name" value="Homeodomain-like"/>
    <property type="match status" value="1"/>
</dbReference>
<dbReference type="PANTHER" id="PTHR30055:SF238">
    <property type="entry name" value="MYCOFACTOCIN BIOSYNTHESIS TRANSCRIPTIONAL REGULATOR MFTR-RELATED"/>
    <property type="match status" value="1"/>
</dbReference>
<dbReference type="InterPro" id="IPR009057">
    <property type="entry name" value="Homeodomain-like_sf"/>
</dbReference>
<dbReference type="EMBL" id="BPRH01003416">
    <property type="protein sequence ID" value="GJF09270.1"/>
    <property type="molecule type" value="Genomic_DNA"/>
</dbReference>
<evidence type="ECO:0000259" key="5">
    <source>
        <dbReference type="PROSITE" id="PS50977"/>
    </source>
</evidence>
<proteinExistence type="predicted"/>
<evidence type="ECO:0000313" key="6">
    <source>
        <dbReference type="EMBL" id="GJF09270.1"/>
    </source>
</evidence>
<gene>
    <name evidence="6" type="ORF">NGTWS1702_32630</name>
</gene>
<dbReference type="SUPFAM" id="SSF46689">
    <property type="entry name" value="Homeodomain-like"/>
    <property type="match status" value="1"/>
</dbReference>
<organism evidence="6 7">
    <name type="scientific">Mycolicibacterium cyprinidarum</name>
    <dbReference type="NCBI Taxonomy" id="2860311"/>
    <lineage>
        <taxon>Bacteria</taxon>
        <taxon>Bacillati</taxon>
        <taxon>Actinomycetota</taxon>
        <taxon>Actinomycetes</taxon>
        <taxon>Mycobacteriales</taxon>
        <taxon>Mycobacteriaceae</taxon>
        <taxon>Mycolicibacterium</taxon>
    </lineage>
</organism>
<reference evidence="6 7" key="1">
    <citation type="submission" date="2021-08" db="EMBL/GenBank/DDBJ databases">
        <title>Draft genome sequence of Mycolicibacterium sp. NGTWS1702 strain.</title>
        <authorList>
            <person name="Matsumoto M."/>
            <person name="Tang B.C.C."/>
            <person name="Machida Y."/>
            <person name="Matoyama H."/>
            <person name="Kishihara T."/>
            <person name="Sato S."/>
            <person name="Kondo I."/>
            <person name="Sano M."/>
            <person name="Kato G."/>
        </authorList>
    </citation>
    <scope>NUCLEOTIDE SEQUENCE [LARGE SCALE GENOMIC DNA]</scope>
    <source>
        <strain evidence="6 7">NGTWSNA01</strain>
    </source>
</reference>
<dbReference type="PRINTS" id="PR00455">
    <property type="entry name" value="HTHTETR"/>
</dbReference>
<keyword evidence="7" id="KW-1185">Reference proteome</keyword>
<dbReference type="Gene3D" id="1.10.357.10">
    <property type="entry name" value="Tetracycline Repressor, domain 2"/>
    <property type="match status" value="1"/>
</dbReference>
<evidence type="ECO:0000256" key="2">
    <source>
        <dbReference type="ARBA" id="ARBA00023125"/>
    </source>
</evidence>
<feature type="DNA-binding region" description="H-T-H motif" evidence="4">
    <location>
        <begin position="45"/>
        <end position="64"/>
    </location>
</feature>
<keyword evidence="3" id="KW-0804">Transcription</keyword>
<dbReference type="Pfam" id="PF00440">
    <property type="entry name" value="TetR_N"/>
    <property type="match status" value="1"/>
</dbReference>
<comment type="caution">
    <text evidence="6">The sequence shown here is derived from an EMBL/GenBank/DDBJ whole genome shotgun (WGS) entry which is preliminary data.</text>
</comment>
<dbReference type="InterPro" id="IPR050109">
    <property type="entry name" value="HTH-type_TetR-like_transc_reg"/>
</dbReference>
<dbReference type="InterPro" id="IPR001647">
    <property type="entry name" value="HTH_TetR"/>
</dbReference>
<accession>A0ABQ4V797</accession>
<dbReference type="PANTHER" id="PTHR30055">
    <property type="entry name" value="HTH-TYPE TRANSCRIPTIONAL REGULATOR RUTR"/>
    <property type="match status" value="1"/>
</dbReference>
<protein>
    <recommendedName>
        <fullName evidence="5">HTH tetR-type domain-containing protein</fullName>
    </recommendedName>
</protein>